<protein>
    <submittedName>
        <fullName evidence="1">Uncharacterized protein</fullName>
    </submittedName>
</protein>
<sequence>MFTCDIKKSIKHTNGLLTFGGKDNSKKGGKRMLVDVLNEIFLKSRVLPIENAC</sequence>
<dbReference type="AlphaFoldDB" id="A0A7Z0MNU5"/>
<name>A0A7Z0MNU5_9GAMM</name>
<proteinExistence type="predicted"/>
<accession>A0A7Z0MNU5</accession>
<evidence type="ECO:0000313" key="1">
    <source>
        <dbReference type="EMBL" id="NYT47114.1"/>
    </source>
</evidence>
<reference evidence="1 2" key="1">
    <citation type="submission" date="2020-05" db="EMBL/GenBank/DDBJ databases">
        <title>Horizontal transmission and recombination maintain forever young bacterial symbiont genomes.</title>
        <authorList>
            <person name="Russell S.L."/>
            <person name="Pepper-Tunick E."/>
            <person name="Svedberg J."/>
            <person name="Byrne A."/>
            <person name="Ruelas Castillo J."/>
            <person name="Vollmers C."/>
            <person name="Beinart R.A."/>
            <person name="Corbett-Detig R."/>
        </authorList>
    </citation>
    <scope>NUCLEOTIDE SEQUENCE [LARGE SCALE GENOMIC DNA]</scope>
    <source>
        <strain evidence="1">4727-3</strain>
    </source>
</reference>
<dbReference type="EMBL" id="JACCHS010000086">
    <property type="protein sequence ID" value="NYT47114.1"/>
    <property type="molecule type" value="Genomic_DNA"/>
</dbReference>
<gene>
    <name evidence="1" type="ORF">H0A75_05470</name>
</gene>
<organism evidence="1 2">
    <name type="scientific">Candidatus Methanofishera endochildressiae</name>
    <dbReference type="NCBI Taxonomy" id="2738884"/>
    <lineage>
        <taxon>Bacteria</taxon>
        <taxon>Pseudomonadati</taxon>
        <taxon>Pseudomonadota</taxon>
        <taxon>Gammaproteobacteria</taxon>
        <taxon>Candidatus Methanofishera</taxon>
    </lineage>
</organism>
<comment type="caution">
    <text evidence="1">The sequence shown here is derived from an EMBL/GenBank/DDBJ whole genome shotgun (WGS) entry which is preliminary data.</text>
</comment>
<dbReference type="Proteomes" id="UP000537890">
    <property type="component" value="Unassembled WGS sequence"/>
</dbReference>
<evidence type="ECO:0000313" key="2">
    <source>
        <dbReference type="Proteomes" id="UP000537890"/>
    </source>
</evidence>